<evidence type="ECO:0000313" key="2">
    <source>
        <dbReference type="EMBL" id="TRY72386.1"/>
    </source>
</evidence>
<feature type="domain" description="DUF4209" evidence="1">
    <location>
        <begin position="52"/>
        <end position="134"/>
    </location>
</feature>
<dbReference type="InterPro" id="IPR039635">
    <property type="entry name" value="ERMARD"/>
</dbReference>
<dbReference type="PANTHER" id="PTHR31701">
    <property type="entry name" value="ENDOPLASMIC RETICULUM MEMBRANE-ASSOCIATED RNA DEGRADATION PROTEIN"/>
    <property type="match status" value="1"/>
</dbReference>
<dbReference type="InterPro" id="IPR025209">
    <property type="entry name" value="DUF4209"/>
</dbReference>
<protein>
    <recommendedName>
        <fullName evidence="1">DUF4209 domain-containing protein</fullName>
    </recommendedName>
</protein>
<evidence type="ECO:0000313" key="3">
    <source>
        <dbReference type="Proteomes" id="UP000318571"/>
    </source>
</evidence>
<dbReference type="Pfam" id="PF13910">
    <property type="entry name" value="DUF4209"/>
    <property type="match status" value="1"/>
</dbReference>
<reference evidence="2 3" key="1">
    <citation type="journal article" date="2018" name="Nat. Ecol. Evol.">
        <title>Genomic signatures of mitonuclear coevolution across populations of Tigriopus californicus.</title>
        <authorList>
            <person name="Barreto F.S."/>
            <person name="Watson E.T."/>
            <person name="Lima T.G."/>
            <person name="Willett C.S."/>
            <person name="Edmands S."/>
            <person name="Li W."/>
            <person name="Burton R.S."/>
        </authorList>
    </citation>
    <scope>NUCLEOTIDE SEQUENCE [LARGE SCALE GENOMIC DNA]</scope>
    <source>
        <strain evidence="2 3">San Diego</strain>
    </source>
</reference>
<comment type="caution">
    <text evidence="2">The sequence shown here is derived from an EMBL/GenBank/DDBJ whole genome shotgun (WGS) entry which is preliminary data.</text>
</comment>
<dbReference type="EMBL" id="VCGU01000008">
    <property type="protein sequence ID" value="TRY72386.1"/>
    <property type="molecule type" value="Genomic_DNA"/>
</dbReference>
<keyword evidence="3" id="KW-1185">Reference proteome</keyword>
<dbReference type="Proteomes" id="UP000318571">
    <property type="component" value="Chromosome 7"/>
</dbReference>
<proteinExistence type="predicted"/>
<name>A0A553P3W7_TIGCA</name>
<sequence length="511" mass="58167">MHSVHEKVMATDGPSRNLPWLSHPQLFNEIVQDFRQGRYRCHATLMLMCPILERSLGNILFSRAPDVAIPPLLRDLVSSRRLITVIGRSNAIVLDLFFGSPHSVNLRNIIWHGFAQDSDLPSVFVTNIYFLCASIQIRISDGGAIVPRPFIVLAPDIEFPQETPDESSDECPDLRNAIRSHHHLLITAELLIKMEFQLRRIFCAVNKCHQRTLTAENSRVYITFKEMFSSTIDDSGTENKLLSFLGVDVLNLLMDLLILPKGPRIRDRLGHGELDLSQSENFEKWAKTVTFVKIRIAESETDKVVECQYRPQFHPIFIVIRSIETLVPTICDLQSSMGTASKDFAQVLDLEVDPLPDLSSWRDTILTRCQGIPFNLLDRPPPECSVISIVNRWTRALKDFTVVLAKDVHQRTRKLHSQESSLRHLSSSRKLFSMFQVVSETVLKSIISLTFVLKDLQSLDPMALGQIQKTLKQTCIITEKTVALVDKSKYDELKYALTAWFNLLTDLPHSQ</sequence>
<evidence type="ECO:0000259" key="1">
    <source>
        <dbReference type="Pfam" id="PF13910"/>
    </source>
</evidence>
<gene>
    <name evidence="2" type="ORF">TCAL_08444</name>
</gene>
<dbReference type="AlphaFoldDB" id="A0A553P3W7"/>
<organism evidence="2 3">
    <name type="scientific">Tigriopus californicus</name>
    <name type="common">Marine copepod</name>
    <dbReference type="NCBI Taxonomy" id="6832"/>
    <lineage>
        <taxon>Eukaryota</taxon>
        <taxon>Metazoa</taxon>
        <taxon>Ecdysozoa</taxon>
        <taxon>Arthropoda</taxon>
        <taxon>Crustacea</taxon>
        <taxon>Multicrustacea</taxon>
        <taxon>Hexanauplia</taxon>
        <taxon>Copepoda</taxon>
        <taxon>Harpacticoida</taxon>
        <taxon>Harpacticidae</taxon>
        <taxon>Tigriopus</taxon>
    </lineage>
</organism>
<dbReference type="PANTHER" id="PTHR31701:SF2">
    <property type="entry name" value="ENDOPLASMIC RETICULUM MEMBRANE-ASSOCIATED RNA DEGRADATION PROTEIN"/>
    <property type="match status" value="1"/>
</dbReference>
<dbReference type="STRING" id="6832.A0A553P3W7"/>
<accession>A0A553P3W7</accession>